<dbReference type="STRING" id="34059.A9308_08985"/>
<dbReference type="Pfam" id="PF01464">
    <property type="entry name" value="SLT"/>
    <property type="match status" value="1"/>
</dbReference>
<dbReference type="SUPFAM" id="SSF53955">
    <property type="entry name" value="Lysozyme-like"/>
    <property type="match status" value="1"/>
</dbReference>
<sequence length="254" mass="27899">MDFYALAQQCSPHINREVAAAIVHVESRFNPFAIGVVGGAVKQPTNINTAVKTVRELSKAGANYSVGIAQINQSNFAKYGLNESNMFDPCSNLRAGASIFNDCLNLAAKTYPKTTYDGKLRLAASCYYSGNFKGGFRQDFAGQPPYVAKFYNHLTLYRGVSRFNEAKINEPIRPRQPFALSMPQATSVTWTTASVPKSPTTVQPDESTTLAANPYTAILAQINAQKAQLATQIPDESLQAEVKPIQRWDIFNDF</sequence>
<dbReference type="InterPro" id="IPR023346">
    <property type="entry name" value="Lysozyme-like_dom_sf"/>
</dbReference>
<dbReference type="Proteomes" id="UP000092508">
    <property type="component" value="Unassembled WGS sequence"/>
</dbReference>
<dbReference type="EMBL" id="LZMZ01000032">
    <property type="protein sequence ID" value="OBX76260.1"/>
    <property type="molecule type" value="Genomic_DNA"/>
</dbReference>
<evidence type="ECO:0000259" key="1">
    <source>
        <dbReference type="Pfam" id="PF01464"/>
    </source>
</evidence>
<organism evidence="2 3">
    <name type="scientific">Faucicola atlantae</name>
    <dbReference type="NCBI Taxonomy" id="34059"/>
    <lineage>
        <taxon>Bacteria</taxon>
        <taxon>Pseudomonadati</taxon>
        <taxon>Pseudomonadota</taxon>
        <taxon>Gammaproteobacteria</taxon>
        <taxon>Moraxellales</taxon>
        <taxon>Moraxellaceae</taxon>
        <taxon>Faucicola</taxon>
    </lineage>
</organism>
<feature type="domain" description="Transglycosylase SLT" evidence="1">
    <location>
        <begin position="5"/>
        <end position="130"/>
    </location>
</feature>
<dbReference type="OrthoDB" id="8565485at2"/>
<protein>
    <recommendedName>
        <fullName evidence="1">Transglycosylase SLT domain-containing protein</fullName>
    </recommendedName>
</protein>
<accession>A0A1B8QAE1</accession>
<dbReference type="InterPro" id="IPR008258">
    <property type="entry name" value="Transglycosylase_SLT_dom_1"/>
</dbReference>
<evidence type="ECO:0000313" key="3">
    <source>
        <dbReference type="Proteomes" id="UP000092508"/>
    </source>
</evidence>
<name>A0A1B8QAE1_9GAMM</name>
<proteinExistence type="predicted"/>
<dbReference type="CDD" id="cd16892">
    <property type="entry name" value="LT_VirB1-like"/>
    <property type="match status" value="1"/>
</dbReference>
<comment type="caution">
    <text evidence="2">The sequence shown here is derived from an EMBL/GenBank/DDBJ whole genome shotgun (WGS) entry which is preliminary data.</text>
</comment>
<dbReference type="RefSeq" id="WP_067237864.1">
    <property type="nucleotide sequence ID" value="NZ_LZMZ01000032.1"/>
</dbReference>
<evidence type="ECO:0000313" key="2">
    <source>
        <dbReference type="EMBL" id="OBX76260.1"/>
    </source>
</evidence>
<reference evidence="2 3" key="1">
    <citation type="submission" date="2016-06" db="EMBL/GenBank/DDBJ databases">
        <title>Draft genome of Moraxella atlantae CCUG 66109.</title>
        <authorList>
            <person name="Salva-Serra F."/>
            <person name="Engstrom-Jakobsson H."/>
            <person name="Thorell K."/>
            <person name="Gonzales-Siles L."/>
            <person name="Karlsson R."/>
            <person name="Boulund F."/>
            <person name="Engstrand L."/>
            <person name="Kristiansson E."/>
            <person name="Moore E."/>
        </authorList>
    </citation>
    <scope>NUCLEOTIDE SEQUENCE [LARGE SCALE GENOMIC DNA]</scope>
    <source>
        <strain evidence="2 3">CCUG 66109</strain>
    </source>
</reference>
<dbReference type="AlphaFoldDB" id="A0A1B8QAE1"/>
<gene>
    <name evidence="2" type="ORF">A9308_08985</name>
</gene>
<dbReference type="Gene3D" id="1.10.530.10">
    <property type="match status" value="1"/>
</dbReference>